<evidence type="ECO:0000256" key="1">
    <source>
        <dbReference type="ARBA" id="ARBA00006607"/>
    </source>
</evidence>
<sequence>MAHCVLHSSFKLEQVGAQTETELKEKKLRVEDALNATKVCLLAVKLSLIIGCSISVLSNENFKYGYNAATGKYEDLMAAGIIDPTKVRMLPSLQVVELNLPLWTKQVVRCCLEHAASVAKTFLTSDVVVVDIKEPEPVTAGNPMDNSGIFITK</sequence>
<dbReference type="InterPro" id="IPR027410">
    <property type="entry name" value="TCP-1-like_intermed_sf"/>
</dbReference>
<evidence type="ECO:0000313" key="3">
    <source>
        <dbReference type="EMBL" id="RRT74242.1"/>
    </source>
</evidence>
<dbReference type="AlphaFoldDB" id="A0A427ADG7"/>
<comment type="similarity">
    <text evidence="1">Belongs to the chaperonin (HSP60) family.</text>
</comment>
<protein>
    <submittedName>
        <fullName evidence="3">Uncharacterized protein</fullName>
    </submittedName>
</protein>
<accession>A0A427ADG7</accession>
<gene>
    <name evidence="3" type="ORF">B296_00013949</name>
</gene>
<dbReference type="SUPFAM" id="SSF48592">
    <property type="entry name" value="GroEL equatorial domain-like"/>
    <property type="match status" value="1"/>
</dbReference>
<comment type="caution">
    <text evidence="3">The sequence shown here is derived from an EMBL/GenBank/DDBJ whole genome shotgun (WGS) entry which is preliminary data.</text>
</comment>
<dbReference type="InterPro" id="IPR001844">
    <property type="entry name" value="Cpn60/GroEL"/>
</dbReference>
<evidence type="ECO:0000256" key="2">
    <source>
        <dbReference type="ARBA" id="ARBA00023186"/>
    </source>
</evidence>
<dbReference type="Gene3D" id="1.10.560.10">
    <property type="entry name" value="GroEL-like equatorial domain"/>
    <property type="match status" value="2"/>
</dbReference>
<dbReference type="GO" id="GO:0140662">
    <property type="term" value="F:ATP-dependent protein folding chaperone"/>
    <property type="evidence" value="ECO:0007669"/>
    <property type="project" value="InterPro"/>
</dbReference>
<dbReference type="Proteomes" id="UP000287651">
    <property type="component" value="Unassembled WGS sequence"/>
</dbReference>
<organism evidence="3 4">
    <name type="scientific">Ensete ventricosum</name>
    <name type="common">Abyssinian banana</name>
    <name type="synonym">Musa ensete</name>
    <dbReference type="NCBI Taxonomy" id="4639"/>
    <lineage>
        <taxon>Eukaryota</taxon>
        <taxon>Viridiplantae</taxon>
        <taxon>Streptophyta</taxon>
        <taxon>Embryophyta</taxon>
        <taxon>Tracheophyta</taxon>
        <taxon>Spermatophyta</taxon>
        <taxon>Magnoliopsida</taxon>
        <taxon>Liliopsida</taxon>
        <taxon>Zingiberales</taxon>
        <taxon>Musaceae</taxon>
        <taxon>Ensete</taxon>
    </lineage>
</organism>
<proteinExistence type="inferred from homology"/>
<dbReference type="EMBL" id="AMZH03002834">
    <property type="protein sequence ID" value="RRT74242.1"/>
    <property type="molecule type" value="Genomic_DNA"/>
</dbReference>
<dbReference type="InterPro" id="IPR027413">
    <property type="entry name" value="GROEL-like_equatorial_sf"/>
</dbReference>
<dbReference type="PANTHER" id="PTHR45633">
    <property type="entry name" value="60 KDA HEAT SHOCK PROTEIN, MITOCHONDRIAL"/>
    <property type="match status" value="1"/>
</dbReference>
<evidence type="ECO:0000313" key="4">
    <source>
        <dbReference type="Proteomes" id="UP000287651"/>
    </source>
</evidence>
<keyword evidence="2" id="KW-0143">Chaperone</keyword>
<dbReference type="Gene3D" id="3.30.260.10">
    <property type="entry name" value="TCP-1-like chaperonin intermediate domain"/>
    <property type="match status" value="1"/>
</dbReference>
<reference evidence="3 4" key="1">
    <citation type="journal article" date="2014" name="Agronomy (Basel)">
        <title>A Draft Genome Sequence for Ensete ventricosum, the Drought-Tolerant Tree Against Hunger.</title>
        <authorList>
            <person name="Harrison J."/>
            <person name="Moore K.A."/>
            <person name="Paszkiewicz K."/>
            <person name="Jones T."/>
            <person name="Grant M."/>
            <person name="Ambacheew D."/>
            <person name="Muzemil S."/>
            <person name="Studholme D.J."/>
        </authorList>
    </citation>
    <scope>NUCLEOTIDE SEQUENCE [LARGE SCALE GENOMIC DNA]</scope>
</reference>
<name>A0A427ADG7_ENSVE</name>
<dbReference type="GO" id="GO:0042026">
    <property type="term" value="P:protein refolding"/>
    <property type="evidence" value="ECO:0007669"/>
    <property type="project" value="InterPro"/>
</dbReference>